<protein>
    <submittedName>
        <fullName evidence="3">Alpha/beta hydrolase</fullName>
    </submittedName>
</protein>
<comment type="caution">
    <text evidence="3">The sequence shown here is derived from an EMBL/GenBank/DDBJ whole genome shotgun (WGS) entry which is preliminary data.</text>
</comment>
<feature type="domain" description="Serine aminopeptidase S33" evidence="2">
    <location>
        <begin position="80"/>
        <end position="274"/>
    </location>
</feature>
<reference evidence="3 4" key="1">
    <citation type="submission" date="2020-09" db="EMBL/GenBank/DDBJ databases">
        <title>Bacillus nautilus sp. nov., Chryseoglobus crepusculi sp. nov, and Psychrobacter noctis sp. nov., isolated from deep-sea sponges from the equatorial Atlantic.</title>
        <authorList>
            <person name="Stennett H.L."/>
            <person name="Williams S.E."/>
        </authorList>
    </citation>
    <scope>NUCLEOTIDE SEQUENCE [LARGE SCALE GENOMIC DNA]</scope>
    <source>
        <strain evidence="3 4">28M-24</strain>
    </source>
</reference>
<keyword evidence="3" id="KW-0378">Hydrolase</keyword>
<evidence type="ECO:0000259" key="2">
    <source>
        <dbReference type="Pfam" id="PF12146"/>
    </source>
</evidence>
<gene>
    <name evidence="3" type="ORF">IEG06_03805</name>
</gene>
<organism evidence="3 4">
    <name type="scientific">Olleya marilimosa</name>
    <dbReference type="NCBI Taxonomy" id="272164"/>
    <lineage>
        <taxon>Bacteria</taxon>
        <taxon>Pseudomonadati</taxon>
        <taxon>Bacteroidota</taxon>
        <taxon>Flavobacteriia</taxon>
        <taxon>Flavobacteriales</taxon>
        <taxon>Flavobacteriaceae</taxon>
    </lineage>
</organism>
<keyword evidence="1" id="KW-0732">Signal</keyword>
<dbReference type="Proteomes" id="UP000627521">
    <property type="component" value="Unassembled WGS sequence"/>
</dbReference>
<sequence>MKKHLVIFLLFIFSTSVAQEETTYTSKEVTISKHINGTLLTSIDANKPDLAILIAGYGPTDRDGNQNFLKTNNIKKLSIGLTKNGIATFRYDKRIVKQIRQNNVDKNLSFDDFVTDAIDVLDYFKNLNQYNKIYIVGHDQGSLIGMLAAKDKADGFISIAGAGQTIDSVIIEQIEKTAPQFTADTKRIFNILKSGKTTTDYPVALSSIFNIETQRFFMSWMKHNPVDIISTLNIPTLIINGTKDLQVSEAEALLLKEAAKDASIQIIKNMNHVMVTIAGDDLENSKSYNESQRPLADGLLEKIISFITSK</sequence>
<dbReference type="InterPro" id="IPR022742">
    <property type="entry name" value="Hydrolase_4"/>
</dbReference>
<feature type="chain" id="PRO_5045400610" evidence="1">
    <location>
        <begin position="19"/>
        <end position="310"/>
    </location>
</feature>
<evidence type="ECO:0000256" key="1">
    <source>
        <dbReference type="SAM" id="SignalP"/>
    </source>
</evidence>
<dbReference type="PANTHER" id="PTHR43265">
    <property type="entry name" value="ESTERASE ESTD"/>
    <property type="match status" value="1"/>
</dbReference>
<keyword evidence="4" id="KW-1185">Reference proteome</keyword>
<name>A0ABR8LQR7_9FLAO</name>
<dbReference type="PANTHER" id="PTHR43265:SF1">
    <property type="entry name" value="ESTERASE ESTD"/>
    <property type="match status" value="1"/>
</dbReference>
<accession>A0ABR8LQR7</accession>
<dbReference type="EMBL" id="JACXXH010000001">
    <property type="protein sequence ID" value="MBD3862564.1"/>
    <property type="molecule type" value="Genomic_DNA"/>
</dbReference>
<dbReference type="RefSeq" id="WP_191100988.1">
    <property type="nucleotide sequence ID" value="NZ_JACXXH010000001.1"/>
</dbReference>
<dbReference type="SUPFAM" id="SSF53474">
    <property type="entry name" value="alpha/beta-Hydrolases"/>
    <property type="match status" value="1"/>
</dbReference>
<dbReference type="Gene3D" id="3.40.50.1820">
    <property type="entry name" value="alpha/beta hydrolase"/>
    <property type="match status" value="1"/>
</dbReference>
<feature type="signal peptide" evidence="1">
    <location>
        <begin position="1"/>
        <end position="18"/>
    </location>
</feature>
<dbReference type="InterPro" id="IPR053145">
    <property type="entry name" value="AB_hydrolase_Est10"/>
</dbReference>
<evidence type="ECO:0000313" key="3">
    <source>
        <dbReference type="EMBL" id="MBD3862564.1"/>
    </source>
</evidence>
<dbReference type="GO" id="GO:0016787">
    <property type="term" value="F:hydrolase activity"/>
    <property type="evidence" value="ECO:0007669"/>
    <property type="project" value="UniProtKB-KW"/>
</dbReference>
<dbReference type="InterPro" id="IPR029058">
    <property type="entry name" value="AB_hydrolase_fold"/>
</dbReference>
<evidence type="ECO:0000313" key="4">
    <source>
        <dbReference type="Proteomes" id="UP000627521"/>
    </source>
</evidence>
<proteinExistence type="predicted"/>
<dbReference type="Pfam" id="PF12146">
    <property type="entry name" value="Hydrolase_4"/>
    <property type="match status" value="1"/>
</dbReference>